<accession>A0A813RPB4</accession>
<evidence type="ECO:0000259" key="1">
    <source>
        <dbReference type="Pfam" id="PF12937"/>
    </source>
</evidence>
<dbReference type="InterPro" id="IPR001810">
    <property type="entry name" value="F-box_dom"/>
</dbReference>
<proteinExistence type="predicted"/>
<dbReference type="Proteomes" id="UP000663828">
    <property type="component" value="Unassembled WGS sequence"/>
</dbReference>
<keyword evidence="4" id="KW-1185">Reference proteome</keyword>
<dbReference type="Pfam" id="PF12937">
    <property type="entry name" value="F-box-like"/>
    <property type="match status" value="1"/>
</dbReference>
<dbReference type="GO" id="GO:0045835">
    <property type="term" value="P:negative regulation of meiotic nuclear division"/>
    <property type="evidence" value="ECO:0007669"/>
    <property type="project" value="InterPro"/>
</dbReference>
<dbReference type="GO" id="GO:0007088">
    <property type="term" value="P:regulation of mitotic nuclear division"/>
    <property type="evidence" value="ECO:0007669"/>
    <property type="project" value="InterPro"/>
</dbReference>
<dbReference type="EMBL" id="CAJNOR010002014">
    <property type="protein sequence ID" value="CAF1234687.1"/>
    <property type="molecule type" value="Genomic_DNA"/>
</dbReference>
<organism evidence="2 5">
    <name type="scientific">Adineta ricciae</name>
    <name type="common">Rotifer</name>
    <dbReference type="NCBI Taxonomy" id="249248"/>
    <lineage>
        <taxon>Eukaryota</taxon>
        <taxon>Metazoa</taxon>
        <taxon>Spiralia</taxon>
        <taxon>Gnathifera</taxon>
        <taxon>Rotifera</taxon>
        <taxon>Eurotatoria</taxon>
        <taxon>Bdelloidea</taxon>
        <taxon>Adinetida</taxon>
        <taxon>Adinetidae</taxon>
        <taxon>Adineta</taxon>
    </lineage>
</organism>
<evidence type="ECO:0000313" key="3">
    <source>
        <dbReference type="EMBL" id="CAF1234687.1"/>
    </source>
</evidence>
<evidence type="ECO:0000313" key="4">
    <source>
        <dbReference type="Proteomes" id="UP000663828"/>
    </source>
</evidence>
<protein>
    <recommendedName>
        <fullName evidence="1">F-box domain-containing protein</fullName>
    </recommendedName>
</protein>
<dbReference type="OrthoDB" id="9984940at2759"/>
<evidence type="ECO:0000313" key="2">
    <source>
        <dbReference type="EMBL" id="CAF0784880.1"/>
    </source>
</evidence>
<dbReference type="SUPFAM" id="SSF81383">
    <property type="entry name" value="F-box domain"/>
    <property type="match status" value="1"/>
</dbReference>
<dbReference type="PANTHER" id="PTHR15493">
    <property type="entry name" value="F-BOX ONLY PROTEIN 5 AND 43"/>
    <property type="match status" value="1"/>
</dbReference>
<dbReference type="Gene3D" id="2.20.25.20">
    <property type="match status" value="1"/>
</dbReference>
<feature type="domain" description="F-box" evidence="1">
    <location>
        <begin position="107"/>
        <end position="133"/>
    </location>
</feature>
<gene>
    <name evidence="2" type="ORF">EDS130_LOCUS4038</name>
    <name evidence="3" type="ORF">XAT740_LOCUS25412</name>
</gene>
<dbReference type="InterPro" id="IPR047147">
    <property type="entry name" value="FBX5_43"/>
</dbReference>
<dbReference type="Proteomes" id="UP000663852">
    <property type="component" value="Unassembled WGS sequence"/>
</dbReference>
<dbReference type="GO" id="GO:0005634">
    <property type="term" value="C:nucleus"/>
    <property type="evidence" value="ECO:0007669"/>
    <property type="project" value="TreeGrafter"/>
</dbReference>
<comment type="caution">
    <text evidence="2">The sequence shown here is derived from an EMBL/GenBank/DDBJ whole genome shotgun (WGS) entry which is preliminary data.</text>
</comment>
<dbReference type="EMBL" id="CAJNOJ010000010">
    <property type="protein sequence ID" value="CAF0784880.1"/>
    <property type="molecule type" value="Genomic_DNA"/>
</dbReference>
<evidence type="ECO:0000313" key="5">
    <source>
        <dbReference type="Proteomes" id="UP000663852"/>
    </source>
</evidence>
<dbReference type="Gene3D" id="1.20.1280.50">
    <property type="match status" value="1"/>
</dbReference>
<dbReference type="PANTHER" id="PTHR15493:SF9">
    <property type="entry name" value="GH14043P"/>
    <property type="match status" value="1"/>
</dbReference>
<name>A0A813RPB4_ADIRI</name>
<dbReference type="InterPro" id="IPR036047">
    <property type="entry name" value="F-box-like_dom_sf"/>
</dbReference>
<dbReference type="AlphaFoldDB" id="A0A813RPB4"/>
<sequence>MSSHIGDENNDSYSTECLSTLIPIGSRLDSGYLTCSSPCTTSPCRLSPSSVILHQLDSPISEHDVQSPINAAKQKFVSSLDYELYRTTRKHFDILTQIYHRNAHHLIDHILCNLSNKDLYHCANVCRKWHTILKGYSRRRKISNAKRNLFHIDNKTPMRKSKVTNKPMQTITNLLDTKPNVSFIIATTTNDENILPPTPCQQVLTPSPDDTVGLTASKMTFRYGYLKYLHGPTVPKHCPICAYVSIVDVNDQHGICTNPFCRNSFCHCCSGPYHPSSPCKTTTGPIKSPWRQRSTISPIFSNKTRSNLRRLLIK</sequence>
<reference evidence="2" key="1">
    <citation type="submission" date="2021-02" db="EMBL/GenBank/DDBJ databases">
        <authorList>
            <person name="Nowell W R."/>
        </authorList>
    </citation>
    <scope>NUCLEOTIDE SEQUENCE</scope>
</reference>